<dbReference type="Pfam" id="PF00176">
    <property type="entry name" value="SNF2-rel_dom"/>
    <property type="match status" value="1"/>
</dbReference>
<dbReference type="Pfam" id="PF13091">
    <property type="entry name" value="PLDc_2"/>
    <property type="match status" value="1"/>
</dbReference>
<dbReference type="InterPro" id="IPR049730">
    <property type="entry name" value="SNF2/RAD54-like_C"/>
</dbReference>
<dbReference type="CDD" id="cd18793">
    <property type="entry name" value="SF2_C_SNF"/>
    <property type="match status" value="1"/>
</dbReference>
<dbReference type="Pfam" id="PF00271">
    <property type="entry name" value="Helicase_C"/>
    <property type="match status" value="1"/>
</dbReference>
<dbReference type="GO" id="GO:0016787">
    <property type="term" value="F:hydrolase activity"/>
    <property type="evidence" value="ECO:0007669"/>
    <property type="project" value="UniProtKB-KW"/>
</dbReference>
<dbReference type="SUPFAM" id="SSF52540">
    <property type="entry name" value="P-loop containing nucleoside triphosphate hydrolases"/>
    <property type="match status" value="2"/>
</dbReference>
<dbReference type="Gene3D" id="3.30.870.10">
    <property type="entry name" value="Endonuclease Chain A"/>
    <property type="match status" value="1"/>
</dbReference>
<dbReference type="InterPro" id="IPR000330">
    <property type="entry name" value="SNF2_N"/>
</dbReference>
<dbReference type="InterPro" id="IPR001650">
    <property type="entry name" value="Helicase_C-like"/>
</dbReference>
<feature type="domain" description="Helicase ATP-binding" evidence="2">
    <location>
        <begin position="266"/>
        <end position="405"/>
    </location>
</feature>
<dbReference type="InterPro" id="IPR025202">
    <property type="entry name" value="PLD-like_dom"/>
</dbReference>
<accession>A0A5C8FEJ6</accession>
<dbReference type="Gene3D" id="3.40.50.300">
    <property type="entry name" value="P-loop containing nucleotide triphosphate hydrolases"/>
    <property type="match status" value="2"/>
</dbReference>
<feature type="domain" description="Helicase C-terminal" evidence="3">
    <location>
        <begin position="694"/>
        <end position="860"/>
    </location>
</feature>
<comment type="caution">
    <text evidence="4">The sequence shown here is derived from an EMBL/GenBank/DDBJ whole genome shotgun (WGS) entry which is preliminary data.</text>
</comment>
<dbReference type="GO" id="GO:0005524">
    <property type="term" value="F:ATP binding"/>
    <property type="evidence" value="ECO:0007669"/>
    <property type="project" value="InterPro"/>
</dbReference>
<dbReference type="InterPro" id="IPR027417">
    <property type="entry name" value="P-loop_NTPase"/>
</dbReference>
<evidence type="ECO:0000259" key="3">
    <source>
        <dbReference type="PROSITE" id="PS51194"/>
    </source>
</evidence>
<dbReference type="SMART" id="SM00490">
    <property type="entry name" value="HELICc"/>
    <property type="match status" value="1"/>
</dbReference>
<keyword evidence="4" id="KW-0347">Helicase</keyword>
<dbReference type="GO" id="GO:0004386">
    <property type="term" value="F:helicase activity"/>
    <property type="evidence" value="ECO:0007669"/>
    <property type="project" value="UniProtKB-KW"/>
</dbReference>
<evidence type="ECO:0000313" key="4">
    <source>
        <dbReference type="EMBL" id="TXJ48193.1"/>
    </source>
</evidence>
<name>A0A5C8FEJ6_9SPIR</name>
<organism evidence="4 5">
    <name type="scientific">Brachyspira aalborgi</name>
    <dbReference type="NCBI Taxonomy" id="29522"/>
    <lineage>
        <taxon>Bacteria</taxon>
        <taxon>Pseudomonadati</taxon>
        <taxon>Spirochaetota</taxon>
        <taxon>Spirochaetia</taxon>
        <taxon>Brachyspirales</taxon>
        <taxon>Brachyspiraceae</taxon>
        <taxon>Brachyspira</taxon>
    </lineage>
</organism>
<dbReference type="PANTHER" id="PTHR45766">
    <property type="entry name" value="DNA ANNEALING HELICASE AND ENDONUCLEASE ZRANB3 FAMILY MEMBER"/>
    <property type="match status" value="1"/>
</dbReference>
<dbReference type="SMART" id="SM00487">
    <property type="entry name" value="DEXDc"/>
    <property type="match status" value="1"/>
</dbReference>
<dbReference type="PANTHER" id="PTHR45766:SF6">
    <property type="entry name" value="SWI_SNF-RELATED MATRIX-ASSOCIATED ACTIN-DEPENDENT REGULATOR OF CHROMATIN SUBFAMILY A-LIKE PROTEIN 1"/>
    <property type="match status" value="1"/>
</dbReference>
<gene>
    <name evidence="4" type="ORF">EPJ84_10775</name>
</gene>
<reference evidence="4 5" key="1">
    <citation type="journal article" date="1992" name="Lakartidningen">
        <title>[Penicillin V and not amoxicillin is the first choice preparation in acute otitis].</title>
        <authorList>
            <person name="Kamme C."/>
            <person name="Lundgren K."/>
            <person name="Prellner K."/>
        </authorList>
    </citation>
    <scope>NUCLEOTIDE SEQUENCE [LARGE SCALE GENOMIC DNA]</scope>
    <source>
        <strain evidence="4 5">PC3939II</strain>
    </source>
</reference>
<dbReference type="InterPro" id="IPR014001">
    <property type="entry name" value="Helicase_ATP-bd"/>
</dbReference>
<dbReference type="InterPro" id="IPR003593">
    <property type="entry name" value="AAA+_ATPase"/>
</dbReference>
<keyword evidence="1" id="KW-0378">Hydrolase</keyword>
<dbReference type="EMBL" id="SAYE01000017">
    <property type="protein sequence ID" value="TXJ48193.1"/>
    <property type="molecule type" value="Genomic_DNA"/>
</dbReference>
<dbReference type="SMART" id="SM00382">
    <property type="entry name" value="AAA"/>
    <property type="match status" value="1"/>
</dbReference>
<dbReference type="RefSeq" id="WP_147718718.1">
    <property type="nucleotide sequence ID" value="NZ_SAYE01000017.1"/>
</dbReference>
<evidence type="ECO:0000256" key="1">
    <source>
        <dbReference type="ARBA" id="ARBA00022801"/>
    </source>
</evidence>
<evidence type="ECO:0000313" key="5">
    <source>
        <dbReference type="Proteomes" id="UP000322307"/>
    </source>
</evidence>
<dbReference type="AlphaFoldDB" id="A0A5C8FEJ6"/>
<keyword evidence="4" id="KW-0067">ATP-binding</keyword>
<evidence type="ECO:0000259" key="2">
    <source>
        <dbReference type="PROSITE" id="PS51192"/>
    </source>
</evidence>
<dbReference type="Proteomes" id="UP000322307">
    <property type="component" value="Unassembled WGS sequence"/>
</dbReference>
<dbReference type="PROSITE" id="PS51194">
    <property type="entry name" value="HELICASE_CTER"/>
    <property type="match status" value="1"/>
</dbReference>
<protein>
    <submittedName>
        <fullName evidence="4">Helicase</fullName>
    </submittedName>
</protein>
<proteinExistence type="predicted"/>
<keyword evidence="4" id="KW-0547">Nucleotide-binding</keyword>
<dbReference type="PROSITE" id="PS51192">
    <property type="entry name" value="HELICASE_ATP_BIND_1"/>
    <property type="match status" value="1"/>
</dbReference>
<sequence>MILVDNSEESKSLLKYFEKQFYNIDNENDIHNIKEICILTAYCYYEVFSYIIKNENARNVFLNAKVKILIGMNIDNKTRRLYFNDNKDNDKAINDFKEFTLTENKEYSSIIELFKYKCENKTLEIRKTAEYMHAKLYLFKYNEEAERNAFLIGSSNFTHRGIKDRKELNIYCKDGFNELYNYFEEEWNKAHEILNNKNEEEFFRNIIKPTNEDKKDKDDLVSPYKIFLKVIYEYFEFINREELLCSPSDYGYRDYKYQIDAIKSGINGIMLYNGVLISDVVGLGKSIIASAIAKNLLLKEKIEEIIIICPPKIIDSWENYNSEFQIKAKVFSIGLLDKALEHVRNHRKNRLIIIDEAHRFVNNKTYSYDMITNICFGNKVIAITATPMHNTTSDIFSIIDIFDRKLTKNKNIEEAKIKILKEERELKSKYKKSENSKEENIKKSKEIAKEIMSLIHTIIIRRTRNDLLEDSEYRKDLEKQKTEFNDVEEPKLHDYELGDLSKLYYDTLEKISPYNEDNEDNKDNSNIFKGVRYKPLIYLKKKTIEDKRKSAEIVKAVYGEDANFDFADLSSNNIAKFMRHLLVRRFESSIFAFKKSVDNMIAKYENIKRFVRGRNYYPIYKRGDVNYEDYSEDDNDIMIKDNSKKDEGPYIIKNVKEVLSEEFFIDFENDLKILKEIKKDWENIGIEKDKKFFKLKEELKKFKKENDKRKIIIFSEFKDTVDYLYESICQDEELNYLLKPLKSVADSKNRETVKANFDASLEERKQESEYFLLISTDTLSEGVNLHRAGIIINYDIPYNPTRVIQRVGRINRIGKKLFDKIYIHNFIPRLEAQKDIKNWQISNFKLTLINSIFGNDTKILQKDDEINSLFSLKREAGIVSDLENDISWDIEYREIYNKLNQDNNLLEEIKNMKDNIFIRRENDFNGLVEIRKGENGIFGGLLKNSVMDYNMANIFKILKAQENEKSFKPSDKAESLIADFERRKNIKKINYKPDALLKLERYKEIMGLEISLNDREYIEKIIKGIEYNIFTEKQIKNIEKAFKNNNGIEILKEIKKIIDYSSLNYINYIESDYLKDSILVVREEFFKNFDK</sequence>